<evidence type="ECO:0000256" key="5">
    <source>
        <dbReference type="ARBA" id="ARBA00022692"/>
    </source>
</evidence>
<evidence type="ECO:0000256" key="7">
    <source>
        <dbReference type="ARBA" id="ARBA00023136"/>
    </source>
</evidence>
<comment type="subcellular location">
    <subcellularLocation>
        <location evidence="1">Membrane</location>
        <topology evidence="1">Multi-pass membrane protein</topology>
    </subcellularLocation>
</comment>
<comment type="similarity">
    <text evidence="2">Belongs to the amino acid-polyamine-organocation (APC) superfamily. Spore germination protein (SGP) (TC 2.A.3.9) family.</text>
</comment>
<dbReference type="GO" id="GO:0009847">
    <property type="term" value="P:spore germination"/>
    <property type="evidence" value="ECO:0007669"/>
    <property type="project" value="InterPro"/>
</dbReference>
<dbReference type="GO" id="GO:0016020">
    <property type="term" value="C:membrane"/>
    <property type="evidence" value="ECO:0007669"/>
    <property type="project" value="UniProtKB-SubCell"/>
</dbReference>
<name>A0A9X7VXD0_9BACL</name>
<dbReference type="PANTHER" id="PTHR34975:SF2">
    <property type="entry name" value="SPORE GERMINATION PROTEIN A2"/>
    <property type="match status" value="1"/>
</dbReference>
<dbReference type="KEGG" id="afx:JZ786_12980"/>
<protein>
    <submittedName>
        <fullName evidence="9">GerAB/ArcD/ProY family transporter</fullName>
    </submittedName>
</protein>
<evidence type="ECO:0000313" key="9">
    <source>
        <dbReference type="EMBL" id="QSO45488.1"/>
    </source>
</evidence>
<evidence type="ECO:0000313" key="10">
    <source>
        <dbReference type="Proteomes" id="UP000663505"/>
    </source>
</evidence>
<gene>
    <name evidence="9" type="ORF">JZ786_12980</name>
</gene>
<keyword evidence="7 8" id="KW-0472">Membrane</keyword>
<proteinExistence type="inferred from homology"/>
<sequence length="365" mass="41563">MYKLSMYQVICLTSTSFLPLLFWTYPRYAAFYAGIDGQWAVLFACGFALFSALVHGLLTFHLKRDSGVEMLTDVFGKWIGKTIGILFIPGYLLFLVISLYSFSITIKSLLPNTPRFATAFILVSAGVIGAMYGLETISRVAAIAFPVVMLILFSSFSLAFFRGSWLGVMMHPVSLWGSFSGAATVFPMFFGINLYLMLNPYFDHRKRNPIWLPLISVGLGCFYVSFVFLVSIRVIGYEGLRVLAHPVDFILQLIQVQGFVIQRFGVSLIFASTMFQTVFYANHLWGLSELTRRTLVLKKSSEKWFIILYATMVFVLFQMIPNQQVWDLLVVYLLAPLSWTYLVIEPSIKLIVYYIRRKHLRVASV</sequence>
<feature type="transmembrane region" description="Helical" evidence="8">
    <location>
        <begin position="210"/>
        <end position="236"/>
    </location>
</feature>
<dbReference type="AlphaFoldDB" id="A0A9X7VXD0"/>
<feature type="transmembrane region" description="Helical" evidence="8">
    <location>
        <begin position="173"/>
        <end position="198"/>
    </location>
</feature>
<dbReference type="PANTHER" id="PTHR34975">
    <property type="entry name" value="SPORE GERMINATION PROTEIN A2"/>
    <property type="match status" value="1"/>
</dbReference>
<keyword evidence="5 8" id="KW-0812">Transmembrane</keyword>
<keyword evidence="10" id="KW-1185">Reference proteome</keyword>
<keyword evidence="6 8" id="KW-1133">Transmembrane helix</keyword>
<feature type="transmembrane region" description="Helical" evidence="8">
    <location>
        <begin position="303"/>
        <end position="320"/>
    </location>
</feature>
<evidence type="ECO:0000256" key="8">
    <source>
        <dbReference type="SAM" id="Phobius"/>
    </source>
</evidence>
<dbReference type="InterPro" id="IPR004761">
    <property type="entry name" value="Spore_GerAB"/>
</dbReference>
<feature type="transmembrane region" description="Helical" evidence="8">
    <location>
        <begin position="116"/>
        <end position="134"/>
    </location>
</feature>
<evidence type="ECO:0000256" key="2">
    <source>
        <dbReference type="ARBA" id="ARBA00007998"/>
    </source>
</evidence>
<feature type="transmembrane region" description="Helical" evidence="8">
    <location>
        <begin position="39"/>
        <end position="62"/>
    </location>
</feature>
<dbReference type="Pfam" id="PF03845">
    <property type="entry name" value="Spore_permease"/>
    <property type="match status" value="1"/>
</dbReference>
<feature type="transmembrane region" description="Helical" evidence="8">
    <location>
        <begin position="256"/>
        <end position="282"/>
    </location>
</feature>
<dbReference type="Proteomes" id="UP000663505">
    <property type="component" value="Chromosome"/>
</dbReference>
<evidence type="ECO:0000256" key="4">
    <source>
        <dbReference type="ARBA" id="ARBA00022544"/>
    </source>
</evidence>
<feature type="transmembrane region" description="Helical" evidence="8">
    <location>
        <begin position="332"/>
        <end position="355"/>
    </location>
</feature>
<feature type="transmembrane region" description="Helical" evidence="8">
    <location>
        <begin position="141"/>
        <end position="161"/>
    </location>
</feature>
<evidence type="ECO:0000256" key="1">
    <source>
        <dbReference type="ARBA" id="ARBA00004141"/>
    </source>
</evidence>
<accession>A0A9X7VXD0</accession>
<dbReference type="RefSeq" id="WP_206654856.1">
    <property type="nucleotide sequence ID" value="NZ_CP071182.1"/>
</dbReference>
<organism evidence="9 10">
    <name type="scientific">Alicyclobacillus mengziensis</name>
    <dbReference type="NCBI Taxonomy" id="2931921"/>
    <lineage>
        <taxon>Bacteria</taxon>
        <taxon>Bacillati</taxon>
        <taxon>Bacillota</taxon>
        <taxon>Bacilli</taxon>
        <taxon>Bacillales</taxon>
        <taxon>Alicyclobacillaceae</taxon>
        <taxon>Alicyclobacillus</taxon>
    </lineage>
</organism>
<keyword evidence="4" id="KW-0309">Germination</keyword>
<keyword evidence="3" id="KW-0813">Transport</keyword>
<dbReference type="EMBL" id="CP071182">
    <property type="protein sequence ID" value="QSO45488.1"/>
    <property type="molecule type" value="Genomic_DNA"/>
</dbReference>
<evidence type="ECO:0000256" key="6">
    <source>
        <dbReference type="ARBA" id="ARBA00022989"/>
    </source>
</evidence>
<evidence type="ECO:0000256" key="3">
    <source>
        <dbReference type="ARBA" id="ARBA00022448"/>
    </source>
</evidence>
<feature type="transmembrane region" description="Helical" evidence="8">
    <location>
        <begin position="83"/>
        <end position="104"/>
    </location>
</feature>
<reference evidence="9 10" key="1">
    <citation type="submission" date="2021-02" db="EMBL/GenBank/DDBJ databases">
        <title>Alicyclobacillus curvatus sp. nov. and Alicyclobacillus mengziensis sp. nov., two acidophilic bacteria isolated from acid mine drainage.</title>
        <authorList>
            <person name="Huang Y."/>
        </authorList>
    </citation>
    <scope>NUCLEOTIDE SEQUENCE [LARGE SCALE GENOMIC DNA]</scope>
    <source>
        <strain evidence="9 10">S30H14</strain>
    </source>
</reference>